<accession>A0ABN1A6S9</accession>
<gene>
    <name evidence="1" type="ORF">GCM10009096_07250</name>
</gene>
<comment type="caution">
    <text evidence="1">The sequence shown here is derived from an EMBL/GenBank/DDBJ whole genome shotgun (WGS) entry which is preliminary data.</text>
</comment>
<name>A0ABN1A6S9_9SPHN</name>
<sequence length="63" mass="7219">MTEEEKIIERILEWAGRRDAAYAWYRNQPIPAVDGRTAEALVKLGQADVVYDYLEHMAFGGYA</sequence>
<keyword evidence="2" id="KW-1185">Reference proteome</keyword>
<reference evidence="1 2" key="1">
    <citation type="journal article" date="2019" name="Int. J. Syst. Evol. Microbiol.">
        <title>The Global Catalogue of Microorganisms (GCM) 10K type strain sequencing project: providing services to taxonomists for standard genome sequencing and annotation.</title>
        <authorList>
            <consortium name="The Broad Institute Genomics Platform"/>
            <consortium name="The Broad Institute Genome Sequencing Center for Infectious Disease"/>
            <person name="Wu L."/>
            <person name="Ma J."/>
        </authorList>
    </citation>
    <scope>NUCLEOTIDE SEQUENCE [LARGE SCALE GENOMIC DNA]</scope>
    <source>
        <strain evidence="1 2">JCM 14162</strain>
    </source>
</reference>
<evidence type="ECO:0008006" key="3">
    <source>
        <dbReference type="Google" id="ProtNLM"/>
    </source>
</evidence>
<protein>
    <recommendedName>
        <fullName evidence="3">DUF2384 domain-containing protein</fullName>
    </recommendedName>
</protein>
<evidence type="ECO:0000313" key="1">
    <source>
        <dbReference type="EMBL" id="GAA0468882.1"/>
    </source>
</evidence>
<dbReference type="RefSeq" id="WP_229953763.1">
    <property type="nucleotide sequence ID" value="NZ_BAAAEM010000002.1"/>
</dbReference>
<proteinExistence type="predicted"/>
<dbReference type="Proteomes" id="UP001500713">
    <property type="component" value="Unassembled WGS sequence"/>
</dbReference>
<dbReference type="EMBL" id="BAAAEM010000002">
    <property type="protein sequence ID" value="GAA0468882.1"/>
    <property type="molecule type" value="Genomic_DNA"/>
</dbReference>
<evidence type="ECO:0000313" key="2">
    <source>
        <dbReference type="Proteomes" id="UP001500713"/>
    </source>
</evidence>
<organism evidence="1 2">
    <name type="scientific">Parasphingorhabdus litoris</name>
    <dbReference type="NCBI Taxonomy" id="394733"/>
    <lineage>
        <taxon>Bacteria</taxon>
        <taxon>Pseudomonadati</taxon>
        <taxon>Pseudomonadota</taxon>
        <taxon>Alphaproteobacteria</taxon>
        <taxon>Sphingomonadales</taxon>
        <taxon>Sphingomonadaceae</taxon>
        <taxon>Parasphingorhabdus</taxon>
    </lineage>
</organism>